<accession>A0A9D4K363</accession>
<evidence type="ECO:0000313" key="2">
    <source>
        <dbReference type="Proteomes" id="UP000828390"/>
    </source>
</evidence>
<gene>
    <name evidence="1" type="ORF">DPMN_104948</name>
</gene>
<proteinExistence type="predicted"/>
<reference evidence="1" key="2">
    <citation type="submission" date="2020-11" db="EMBL/GenBank/DDBJ databases">
        <authorList>
            <person name="McCartney M.A."/>
            <person name="Auch B."/>
            <person name="Kono T."/>
            <person name="Mallez S."/>
            <person name="Becker A."/>
            <person name="Gohl D.M."/>
            <person name="Silverstein K.A.T."/>
            <person name="Koren S."/>
            <person name="Bechman K.B."/>
            <person name="Herman A."/>
            <person name="Abrahante J.E."/>
            <person name="Garbe J."/>
        </authorList>
    </citation>
    <scope>NUCLEOTIDE SEQUENCE</scope>
    <source>
        <strain evidence="1">Duluth1</strain>
        <tissue evidence="1">Whole animal</tissue>
    </source>
</reference>
<dbReference type="EMBL" id="JAIWYP010000004">
    <property type="protein sequence ID" value="KAH3831678.1"/>
    <property type="molecule type" value="Genomic_DNA"/>
</dbReference>
<dbReference type="Proteomes" id="UP000828390">
    <property type="component" value="Unassembled WGS sequence"/>
</dbReference>
<name>A0A9D4K363_DREPO</name>
<dbReference type="AlphaFoldDB" id="A0A9D4K363"/>
<protein>
    <submittedName>
        <fullName evidence="1">Uncharacterized protein</fullName>
    </submittedName>
</protein>
<reference evidence="1" key="1">
    <citation type="journal article" date="2019" name="bioRxiv">
        <title>The Genome of the Zebra Mussel, Dreissena polymorpha: A Resource for Invasive Species Research.</title>
        <authorList>
            <person name="McCartney M.A."/>
            <person name="Auch B."/>
            <person name="Kono T."/>
            <person name="Mallez S."/>
            <person name="Zhang Y."/>
            <person name="Obille A."/>
            <person name="Becker A."/>
            <person name="Abrahante J.E."/>
            <person name="Garbe J."/>
            <person name="Badalamenti J.P."/>
            <person name="Herman A."/>
            <person name="Mangelson H."/>
            <person name="Liachko I."/>
            <person name="Sullivan S."/>
            <person name="Sone E.D."/>
            <person name="Koren S."/>
            <person name="Silverstein K.A.T."/>
            <person name="Beckman K.B."/>
            <person name="Gohl D.M."/>
        </authorList>
    </citation>
    <scope>NUCLEOTIDE SEQUENCE</scope>
    <source>
        <strain evidence="1">Duluth1</strain>
        <tissue evidence="1">Whole animal</tissue>
    </source>
</reference>
<comment type="caution">
    <text evidence="1">The sequence shown here is derived from an EMBL/GenBank/DDBJ whole genome shotgun (WGS) entry which is preliminary data.</text>
</comment>
<sequence length="71" mass="8009">MSRPTIDDMSASERVQILAMCNLRVLIVPTTAPNIRALAKGIYSLYSDRQQRTVTIKPDTYDGTNGFEQYL</sequence>
<keyword evidence="2" id="KW-1185">Reference proteome</keyword>
<evidence type="ECO:0000313" key="1">
    <source>
        <dbReference type="EMBL" id="KAH3831678.1"/>
    </source>
</evidence>
<organism evidence="1 2">
    <name type="scientific">Dreissena polymorpha</name>
    <name type="common">Zebra mussel</name>
    <name type="synonym">Mytilus polymorpha</name>
    <dbReference type="NCBI Taxonomy" id="45954"/>
    <lineage>
        <taxon>Eukaryota</taxon>
        <taxon>Metazoa</taxon>
        <taxon>Spiralia</taxon>
        <taxon>Lophotrochozoa</taxon>
        <taxon>Mollusca</taxon>
        <taxon>Bivalvia</taxon>
        <taxon>Autobranchia</taxon>
        <taxon>Heteroconchia</taxon>
        <taxon>Euheterodonta</taxon>
        <taxon>Imparidentia</taxon>
        <taxon>Neoheterodontei</taxon>
        <taxon>Myida</taxon>
        <taxon>Dreissenoidea</taxon>
        <taxon>Dreissenidae</taxon>
        <taxon>Dreissena</taxon>
    </lineage>
</organism>